<dbReference type="PANTHER" id="PTHR35005">
    <property type="entry name" value="3-DEHYDRO-SCYLLO-INOSOSE HYDROLASE"/>
    <property type="match status" value="1"/>
</dbReference>
<dbReference type="EMBL" id="JARZFX010000002">
    <property type="protein sequence ID" value="MEC5423373.1"/>
    <property type="molecule type" value="Genomic_DNA"/>
</dbReference>
<reference evidence="6 7" key="1">
    <citation type="journal article" date="2024" name="Int. J. Syst. Evol. Microbiol.">
        <title>Virgibacillus tibetensis sp. nov., isolated from salt lake on the Tibetan Plateau of China.</title>
        <authorList>
            <person name="Phurbu D."/>
            <person name="Liu Z.-X."/>
            <person name="Wang R."/>
            <person name="Zheng Y.-Y."/>
            <person name="Liu H.-C."/>
            <person name="Zhou Y.-G."/>
            <person name="Yu Y.-J."/>
            <person name="Li A.-H."/>
        </authorList>
    </citation>
    <scope>NUCLEOTIDE SEQUENCE [LARGE SCALE GENOMIC DNA]</scope>
    <source>
        <strain evidence="6 7">C22-A2</strain>
    </source>
</reference>
<evidence type="ECO:0000256" key="4">
    <source>
        <dbReference type="ARBA" id="ARBA00022833"/>
    </source>
</evidence>
<organism evidence="6 7">
    <name type="scientific">Virgibacillus tibetensis</name>
    <dbReference type="NCBI Taxonomy" id="3042313"/>
    <lineage>
        <taxon>Bacteria</taxon>
        <taxon>Bacillati</taxon>
        <taxon>Bacillota</taxon>
        <taxon>Bacilli</taxon>
        <taxon>Bacillales</taxon>
        <taxon>Bacillaceae</taxon>
        <taxon>Virgibacillus</taxon>
    </lineage>
</organism>
<keyword evidence="7" id="KW-1185">Reference proteome</keyword>
<evidence type="ECO:0000256" key="2">
    <source>
        <dbReference type="ARBA" id="ARBA00022723"/>
    </source>
</evidence>
<sequence>MKNVWLQENKWEDVEDYLKKKTTIIIPFGSVEQHAQHLPLGTDAFLSQQIAVDVAKETNTLIAPPVWVGWAPHHMAYKGTITLKPETLTSIVQDMCESLIYHGFEKIILINGHREANLPPIKIGMTKVRNKTGAFLAIADPFYINAEKGKELSEVEEGGIGHAEELEASQMYHLFPDLCEPSKSAKNIPKNNHRFMQHDPHVIGDKMITVSDVATYKDATKGIGIMGDATLATKEKGKKYHEALIANISEFINYCEENIEVELRNQEIPI</sequence>
<name>A0ABU6KDG4_9BACI</name>
<evidence type="ECO:0000313" key="6">
    <source>
        <dbReference type="EMBL" id="MEC5423373.1"/>
    </source>
</evidence>
<evidence type="ECO:0000256" key="3">
    <source>
        <dbReference type="ARBA" id="ARBA00022801"/>
    </source>
</evidence>
<evidence type="ECO:0000256" key="5">
    <source>
        <dbReference type="ARBA" id="ARBA00024029"/>
    </source>
</evidence>
<accession>A0ABU6KDG4</accession>
<dbReference type="InterPro" id="IPR024087">
    <property type="entry name" value="Creatininase-like_sf"/>
</dbReference>
<dbReference type="PANTHER" id="PTHR35005:SF1">
    <property type="entry name" value="2-AMINO-5-FORMYLAMINO-6-RIBOSYLAMINOPYRIMIDIN-4(3H)-ONE 5'-MONOPHOSPHATE DEFORMYLASE"/>
    <property type="match status" value="1"/>
</dbReference>
<gene>
    <name evidence="6" type="ORF">QGM71_07670</name>
</gene>
<dbReference type="Proteomes" id="UP001335737">
    <property type="component" value="Unassembled WGS sequence"/>
</dbReference>
<evidence type="ECO:0000313" key="7">
    <source>
        <dbReference type="Proteomes" id="UP001335737"/>
    </source>
</evidence>
<proteinExistence type="inferred from homology"/>
<protein>
    <submittedName>
        <fullName evidence="6">Creatininase family protein</fullName>
    </submittedName>
</protein>
<dbReference type="SUPFAM" id="SSF102215">
    <property type="entry name" value="Creatininase"/>
    <property type="match status" value="1"/>
</dbReference>
<dbReference type="InterPro" id="IPR003785">
    <property type="entry name" value="Creatininase/forma_Hydrolase"/>
</dbReference>
<comment type="caution">
    <text evidence="6">The sequence shown here is derived from an EMBL/GenBank/DDBJ whole genome shotgun (WGS) entry which is preliminary data.</text>
</comment>
<dbReference type="Gene3D" id="3.40.50.10310">
    <property type="entry name" value="Creatininase"/>
    <property type="match status" value="1"/>
</dbReference>
<keyword evidence="3" id="KW-0378">Hydrolase</keyword>
<evidence type="ECO:0000256" key="1">
    <source>
        <dbReference type="ARBA" id="ARBA00001947"/>
    </source>
</evidence>
<dbReference type="Pfam" id="PF02633">
    <property type="entry name" value="Creatininase"/>
    <property type="match status" value="1"/>
</dbReference>
<comment type="cofactor">
    <cofactor evidence="1">
        <name>Zn(2+)</name>
        <dbReference type="ChEBI" id="CHEBI:29105"/>
    </cofactor>
</comment>
<comment type="similarity">
    <text evidence="5">Belongs to the creatininase superfamily.</text>
</comment>
<keyword evidence="4" id="KW-0862">Zinc</keyword>
<keyword evidence="2" id="KW-0479">Metal-binding</keyword>
<dbReference type="RefSeq" id="WP_327606924.1">
    <property type="nucleotide sequence ID" value="NZ_JARZFX010000002.1"/>
</dbReference>